<proteinExistence type="predicted"/>
<accession>A0ACC0VEC8</accession>
<keyword evidence="2" id="KW-1185">Reference proteome</keyword>
<comment type="caution">
    <text evidence="1">The sequence shown here is derived from an EMBL/GenBank/DDBJ whole genome shotgun (WGS) entry which is preliminary data.</text>
</comment>
<gene>
    <name evidence="1" type="ORF">N3K66_000766</name>
</gene>
<evidence type="ECO:0000313" key="2">
    <source>
        <dbReference type="Proteomes" id="UP001163324"/>
    </source>
</evidence>
<protein>
    <submittedName>
        <fullName evidence="1">Uncharacterized protein</fullName>
    </submittedName>
</protein>
<dbReference type="EMBL" id="CM047940">
    <property type="protein sequence ID" value="KAI9904237.1"/>
    <property type="molecule type" value="Genomic_DNA"/>
</dbReference>
<sequence>MESLSDTKWDVVISGTGLSQSLLALALSRSGKNILHVDANEIYGGPEAALSLQDADAWIEQHQAEGDVFRGASVEKDDQGLSPSRAYSLALAPQIIHTKAELLSQLVSSKAFKQIEFLAVGSFHVYQPPSETELEPTLQRIPSTREDVFANTAIAAKSKRYLMKFLKFVVEYDGEAQEEVWKPKANEPLGNFLASEFKLDEALQSYILALTLSLDGNVSVAGGLGAIHRHMTSMGKFGPGFAAVYAKWGGLSEVAQVGCRAAAVGGAIYMLGTGVEGAQCRDAEVDVKLTNGTTVTSKLLVQDAEYDSTAPSLSRLIAVIDSPLASIFESVIEGAPTPAVAVVAFPKGTISTDTGEASEYPLYAMVHSGDSGECPIGQSVVYLCTVSSPKSRSLLNAALTTLASLASGDEGVPKCLYKLGYEQSFRSTITTQVDGRVISIPPSSLDLAFNDQVLRQVESAWEAVTAGDEPAKEAVYMDFDDREGAQDDDHYDD</sequence>
<evidence type="ECO:0000313" key="1">
    <source>
        <dbReference type="EMBL" id="KAI9904237.1"/>
    </source>
</evidence>
<dbReference type="Proteomes" id="UP001163324">
    <property type="component" value="Chromosome 1"/>
</dbReference>
<organism evidence="1 2">
    <name type="scientific">Trichothecium roseum</name>
    <dbReference type="NCBI Taxonomy" id="47278"/>
    <lineage>
        <taxon>Eukaryota</taxon>
        <taxon>Fungi</taxon>
        <taxon>Dikarya</taxon>
        <taxon>Ascomycota</taxon>
        <taxon>Pezizomycotina</taxon>
        <taxon>Sordariomycetes</taxon>
        <taxon>Hypocreomycetidae</taxon>
        <taxon>Hypocreales</taxon>
        <taxon>Hypocreales incertae sedis</taxon>
        <taxon>Trichothecium</taxon>
    </lineage>
</organism>
<reference evidence="1" key="1">
    <citation type="submission" date="2022-10" db="EMBL/GenBank/DDBJ databases">
        <title>Complete Genome of Trichothecium roseum strain YXFP-22015, a Plant Pathogen Isolated from Citrus.</title>
        <authorList>
            <person name="Wang Y."/>
            <person name="Zhu L."/>
        </authorList>
    </citation>
    <scope>NUCLEOTIDE SEQUENCE</scope>
    <source>
        <strain evidence="1">YXFP-22015</strain>
    </source>
</reference>
<name>A0ACC0VEC8_9HYPO</name>